<evidence type="ECO:0000313" key="2">
    <source>
        <dbReference type="EMBL" id="MCO5725340.1"/>
    </source>
</evidence>
<name>A0ABT1B0H1_9FLAO</name>
<protein>
    <submittedName>
        <fullName evidence="2">DUF2268 domain-containing protein</fullName>
    </submittedName>
</protein>
<proteinExistence type="predicted"/>
<accession>A0ABT1B0H1</accession>
<dbReference type="EMBL" id="JAMXIB010000008">
    <property type="protein sequence ID" value="MCO5725340.1"/>
    <property type="molecule type" value="Genomic_DNA"/>
</dbReference>
<evidence type="ECO:0000313" key="3">
    <source>
        <dbReference type="Proteomes" id="UP001206312"/>
    </source>
</evidence>
<keyword evidence="3" id="KW-1185">Reference proteome</keyword>
<reference evidence="2 3" key="1">
    <citation type="submission" date="2022-06" db="EMBL/GenBank/DDBJ databases">
        <authorList>
            <person name="Xuan X."/>
        </authorList>
    </citation>
    <scope>NUCLEOTIDE SEQUENCE [LARGE SCALE GENOMIC DNA]</scope>
    <source>
        <strain evidence="2 3">2V75</strain>
    </source>
</reference>
<gene>
    <name evidence="2" type="ORF">NG653_10765</name>
</gene>
<dbReference type="Proteomes" id="UP001206312">
    <property type="component" value="Unassembled WGS sequence"/>
</dbReference>
<dbReference type="RefSeq" id="WP_252741710.1">
    <property type="nucleotide sequence ID" value="NZ_JAMXIB010000008.1"/>
</dbReference>
<evidence type="ECO:0000259" key="1">
    <source>
        <dbReference type="Pfam" id="PF10026"/>
    </source>
</evidence>
<dbReference type="Pfam" id="PF10026">
    <property type="entry name" value="DUF2268"/>
    <property type="match status" value="1"/>
</dbReference>
<feature type="domain" description="DUF2268" evidence="1">
    <location>
        <begin position="291"/>
        <end position="406"/>
    </location>
</feature>
<dbReference type="InterPro" id="IPR018728">
    <property type="entry name" value="DUF2268"/>
</dbReference>
<sequence>MKRTVFLLSGLLALLPGCSTSPEKAPEVDYQTMHLPELEGFFQLYQRLLERGAYQALGDTLQAANRDLQASELYVEAARAYWNAGMEEATASMLHRAIDRGMSNPNILEKIGGRKQVPGGALWESLQGRLDSIRTELKQVSNFEMKAGSMERFWPFFDSAMADTSRARQHLRAFVLSGPPEIRDFYVVRYGSIGNMYGQMINAAPEYYRYLREQFKPDSLRALQQTTTLWMEHFREVFPEAVFPKVFLVPGILNSGGTATEMGMFLGADMYGRSPRMPTEQLSEWQEESIMTFRDLPRITIHELMHFQQNYRDTLREGTLLSAVLREGVCDFMVELCSGEPQESENLEFLADRGNREWIFGELQQELFEEDTSKWLYNGDIEDRPNDLGYAVGYLISKSFYQGHPDKKQAVKELLTTDDYTRIVRGSRYAYLLEREGATPGDQDL</sequence>
<organism evidence="2 3">
    <name type="scientific">Robiginitalea marina</name>
    <dbReference type="NCBI Taxonomy" id="2954105"/>
    <lineage>
        <taxon>Bacteria</taxon>
        <taxon>Pseudomonadati</taxon>
        <taxon>Bacteroidota</taxon>
        <taxon>Flavobacteriia</taxon>
        <taxon>Flavobacteriales</taxon>
        <taxon>Flavobacteriaceae</taxon>
        <taxon>Robiginitalea</taxon>
    </lineage>
</organism>
<comment type="caution">
    <text evidence="2">The sequence shown here is derived from an EMBL/GenBank/DDBJ whole genome shotgun (WGS) entry which is preliminary data.</text>
</comment>